<gene>
    <name evidence="12" type="ORF">JOD45_000815</name>
</gene>
<dbReference type="CDD" id="cd00118">
    <property type="entry name" value="LysM"/>
    <property type="match status" value="4"/>
</dbReference>
<protein>
    <submittedName>
        <fullName evidence="12">LysM repeat protein</fullName>
    </submittedName>
</protein>
<organism evidence="12 13">
    <name type="scientific">Scopulibacillus daqui</name>
    <dbReference type="NCBI Taxonomy" id="1469162"/>
    <lineage>
        <taxon>Bacteria</taxon>
        <taxon>Bacillati</taxon>
        <taxon>Bacillota</taxon>
        <taxon>Bacilli</taxon>
        <taxon>Bacillales</taxon>
        <taxon>Sporolactobacillaceae</taxon>
        <taxon>Scopulibacillus</taxon>
    </lineage>
</organism>
<feature type="chain" id="PRO_5047447209" evidence="9">
    <location>
        <begin position="27"/>
        <end position="428"/>
    </location>
</feature>
<sequence>MKKRAASKRFIPAAVLATGIIFSANGAGHAATGSEILSYGNQFLGKPYIYGASYGQTQSFDCSSFTKTIFAHFGIDIPRVSSAQATVGVPVSKSNLQVGDLLFYDTDGDGVINHVGIYAGDGQMLDAEPTYGVRYTSAFSNAYWNKYFVTARRVLGESGSANPPGSSTPAPPANNGSSSHSSGSFYTVKPGDSLWKIASSHGMSVAQLKSANGLASDLIYAGQKLKLSGSASSSGGSNSGGSSGNQASSGGTYVVKSGDSLWKIAANHGMSVSKLKSINGLSSDIIYPGQKLKLSGSASSSGGSNSGGSSGNQASSGGTYVVKPGDSLWKIAVNHGMSLSSLKSINGLKSDVIYPGQKLKLSGHASTSNTSSSKHSSKKPASSFYIVKKGDSLWDIALLNDTSVNKLMKANHLSSIVIYPGQKLAIPQ</sequence>
<evidence type="ECO:0000256" key="2">
    <source>
        <dbReference type="ARBA" id="ARBA00022670"/>
    </source>
</evidence>
<evidence type="ECO:0000256" key="4">
    <source>
        <dbReference type="ARBA" id="ARBA00022737"/>
    </source>
</evidence>
<evidence type="ECO:0000259" key="10">
    <source>
        <dbReference type="PROSITE" id="PS51782"/>
    </source>
</evidence>
<keyword evidence="2" id="KW-0645">Protease</keyword>
<evidence type="ECO:0000313" key="13">
    <source>
        <dbReference type="Proteomes" id="UP000808914"/>
    </source>
</evidence>
<dbReference type="RefSeq" id="WP_205002573.1">
    <property type="nucleotide sequence ID" value="NZ_JAFBER010000003.1"/>
</dbReference>
<evidence type="ECO:0000313" key="12">
    <source>
        <dbReference type="EMBL" id="MBM7644622.1"/>
    </source>
</evidence>
<dbReference type="PROSITE" id="PS51935">
    <property type="entry name" value="NLPC_P60"/>
    <property type="match status" value="1"/>
</dbReference>
<dbReference type="SMART" id="SM00257">
    <property type="entry name" value="LysM"/>
    <property type="match status" value="4"/>
</dbReference>
<feature type="domain" description="LysM" evidence="10">
    <location>
        <begin position="184"/>
        <end position="227"/>
    </location>
</feature>
<feature type="domain" description="LysM" evidence="10">
    <location>
        <begin position="318"/>
        <end position="361"/>
    </location>
</feature>
<feature type="compositionally biased region" description="Low complexity" evidence="8">
    <location>
        <begin position="173"/>
        <end position="183"/>
    </location>
</feature>
<keyword evidence="13" id="KW-1185">Reference proteome</keyword>
<feature type="region of interest" description="Disordered" evidence="8">
    <location>
        <begin position="159"/>
        <end position="183"/>
    </location>
</feature>
<evidence type="ECO:0000256" key="9">
    <source>
        <dbReference type="SAM" id="SignalP"/>
    </source>
</evidence>
<keyword evidence="4" id="KW-0677">Repeat</keyword>
<evidence type="ECO:0000256" key="5">
    <source>
        <dbReference type="ARBA" id="ARBA00022801"/>
    </source>
</evidence>
<feature type="region of interest" description="Disordered" evidence="8">
    <location>
        <begin position="297"/>
        <end position="317"/>
    </location>
</feature>
<dbReference type="InterPro" id="IPR000064">
    <property type="entry name" value="NLP_P60_dom"/>
</dbReference>
<name>A0ABS2PX64_9BACL</name>
<evidence type="ECO:0000259" key="11">
    <source>
        <dbReference type="PROSITE" id="PS51935"/>
    </source>
</evidence>
<dbReference type="EMBL" id="JAFBER010000003">
    <property type="protein sequence ID" value="MBM7644622.1"/>
    <property type="molecule type" value="Genomic_DNA"/>
</dbReference>
<reference evidence="12 13" key="1">
    <citation type="submission" date="2021-01" db="EMBL/GenBank/DDBJ databases">
        <title>Genomic Encyclopedia of Type Strains, Phase IV (KMG-IV): sequencing the most valuable type-strain genomes for metagenomic binning, comparative biology and taxonomic classification.</title>
        <authorList>
            <person name="Goeker M."/>
        </authorList>
    </citation>
    <scope>NUCLEOTIDE SEQUENCE [LARGE SCALE GENOMIC DNA]</scope>
    <source>
        <strain evidence="12 13">DSM 28236</strain>
    </source>
</reference>
<dbReference type="Gene3D" id="3.10.350.10">
    <property type="entry name" value="LysM domain"/>
    <property type="match status" value="4"/>
</dbReference>
<dbReference type="SUPFAM" id="SSF54106">
    <property type="entry name" value="LysM domain"/>
    <property type="match status" value="4"/>
</dbReference>
<evidence type="ECO:0000256" key="6">
    <source>
        <dbReference type="ARBA" id="ARBA00022807"/>
    </source>
</evidence>
<feature type="domain" description="LysM" evidence="10">
    <location>
        <begin position="251"/>
        <end position="294"/>
    </location>
</feature>
<feature type="domain" description="NlpC/P60" evidence="11">
    <location>
        <begin position="30"/>
        <end position="155"/>
    </location>
</feature>
<dbReference type="InterPro" id="IPR018392">
    <property type="entry name" value="LysM"/>
</dbReference>
<dbReference type="PROSITE" id="PS51782">
    <property type="entry name" value="LYSM"/>
    <property type="match status" value="4"/>
</dbReference>
<dbReference type="InterPro" id="IPR038765">
    <property type="entry name" value="Papain-like_cys_pep_sf"/>
</dbReference>
<feature type="domain" description="LysM" evidence="10">
    <location>
        <begin position="383"/>
        <end position="426"/>
    </location>
</feature>
<feature type="region of interest" description="Disordered" evidence="8">
    <location>
        <begin position="230"/>
        <end position="250"/>
    </location>
</feature>
<comment type="caution">
    <text evidence="12">The sequence shown here is derived from an EMBL/GenBank/DDBJ whole genome shotgun (WGS) entry which is preliminary data.</text>
</comment>
<dbReference type="Pfam" id="PF00877">
    <property type="entry name" value="NLPC_P60"/>
    <property type="match status" value="1"/>
</dbReference>
<dbReference type="PANTHER" id="PTHR33734">
    <property type="entry name" value="LYSM DOMAIN-CONTAINING GPI-ANCHORED PROTEIN 2"/>
    <property type="match status" value="1"/>
</dbReference>
<accession>A0ABS2PX64</accession>
<proteinExistence type="inferred from homology"/>
<evidence type="ECO:0000256" key="3">
    <source>
        <dbReference type="ARBA" id="ARBA00022729"/>
    </source>
</evidence>
<evidence type="ECO:0000256" key="7">
    <source>
        <dbReference type="ARBA" id="ARBA00023316"/>
    </source>
</evidence>
<comment type="similarity">
    <text evidence="1">Belongs to the peptidase C40 family.</text>
</comment>
<dbReference type="PANTHER" id="PTHR33734:SF22">
    <property type="entry name" value="MEMBRANE-BOUND LYTIC MUREIN TRANSGLYCOSYLASE D"/>
    <property type="match status" value="1"/>
</dbReference>
<dbReference type="SUPFAM" id="SSF54001">
    <property type="entry name" value="Cysteine proteinases"/>
    <property type="match status" value="1"/>
</dbReference>
<keyword evidence="3 9" id="KW-0732">Signal</keyword>
<dbReference type="InterPro" id="IPR036779">
    <property type="entry name" value="LysM_dom_sf"/>
</dbReference>
<keyword evidence="6" id="KW-0788">Thiol protease</keyword>
<evidence type="ECO:0000256" key="1">
    <source>
        <dbReference type="ARBA" id="ARBA00007074"/>
    </source>
</evidence>
<dbReference type="Proteomes" id="UP000808914">
    <property type="component" value="Unassembled WGS sequence"/>
</dbReference>
<dbReference type="Pfam" id="PF01476">
    <property type="entry name" value="LysM"/>
    <property type="match status" value="4"/>
</dbReference>
<dbReference type="Gene3D" id="3.90.1720.10">
    <property type="entry name" value="endopeptidase domain like (from Nostoc punctiforme)"/>
    <property type="match status" value="1"/>
</dbReference>
<feature type="signal peptide" evidence="9">
    <location>
        <begin position="1"/>
        <end position="26"/>
    </location>
</feature>
<keyword evidence="5" id="KW-0378">Hydrolase</keyword>
<evidence type="ECO:0000256" key="8">
    <source>
        <dbReference type="SAM" id="MobiDB-lite"/>
    </source>
</evidence>
<keyword evidence="7" id="KW-0961">Cell wall biogenesis/degradation</keyword>